<dbReference type="EMBL" id="JACHJO010000007">
    <property type="protein sequence ID" value="MBB6120564.1"/>
    <property type="molecule type" value="Genomic_DNA"/>
</dbReference>
<dbReference type="AlphaFoldDB" id="A0A841IQS8"/>
<keyword evidence="2" id="KW-1185">Reference proteome</keyword>
<organism evidence="1 2">
    <name type="scientific">Nocardiopsis algeriensis</name>
    <dbReference type="NCBI Taxonomy" id="1478215"/>
    <lineage>
        <taxon>Bacteria</taxon>
        <taxon>Bacillati</taxon>
        <taxon>Actinomycetota</taxon>
        <taxon>Actinomycetes</taxon>
        <taxon>Streptosporangiales</taxon>
        <taxon>Nocardiopsidaceae</taxon>
        <taxon>Nocardiopsis</taxon>
    </lineage>
</organism>
<name>A0A841IQS8_9ACTN</name>
<evidence type="ECO:0000313" key="2">
    <source>
        <dbReference type="Proteomes" id="UP000536604"/>
    </source>
</evidence>
<dbReference type="InterPro" id="IPR036452">
    <property type="entry name" value="Ribo_hydro-like"/>
</dbReference>
<dbReference type="Proteomes" id="UP000536604">
    <property type="component" value="Unassembled WGS sequence"/>
</dbReference>
<evidence type="ECO:0000313" key="1">
    <source>
        <dbReference type="EMBL" id="MBB6120564.1"/>
    </source>
</evidence>
<keyword evidence="1" id="KW-0378">Hydrolase</keyword>
<reference evidence="1 2" key="1">
    <citation type="submission" date="2020-08" db="EMBL/GenBank/DDBJ databases">
        <title>Genomic Encyclopedia of Type Strains, Phase III (KMG-III): the genomes of soil and plant-associated and newly described type strains.</title>
        <authorList>
            <person name="Whitman W."/>
        </authorList>
    </citation>
    <scope>NUCLEOTIDE SEQUENCE [LARGE SCALE GENOMIC DNA]</scope>
    <source>
        <strain evidence="1 2">CECT 8712</strain>
    </source>
</reference>
<dbReference type="RefSeq" id="WP_343065004.1">
    <property type="nucleotide sequence ID" value="NZ_JACHJO010000007.1"/>
</dbReference>
<sequence length="96" mass="10714">MLEEIPGAGERLLVTQMGGAVDYRDPSRAEHNVRMDVASAHTVFKVVREGLLPEISLVTSDVTFRSEIQVTRESTLYSLLSAGTGWKLLFREHLDL</sequence>
<accession>A0A841IQS8</accession>
<dbReference type="GO" id="GO:0016799">
    <property type="term" value="F:hydrolase activity, hydrolyzing N-glycosyl compounds"/>
    <property type="evidence" value="ECO:0007669"/>
    <property type="project" value="InterPro"/>
</dbReference>
<proteinExistence type="predicted"/>
<dbReference type="Gene3D" id="3.90.245.10">
    <property type="entry name" value="Ribonucleoside hydrolase-like"/>
    <property type="match status" value="1"/>
</dbReference>
<comment type="caution">
    <text evidence="1">The sequence shown here is derived from an EMBL/GenBank/DDBJ whole genome shotgun (WGS) entry which is preliminary data.</text>
</comment>
<protein>
    <submittedName>
        <fullName evidence="1">Inosine-uridine nucleoside N-ribohydrolase</fullName>
    </submittedName>
</protein>
<gene>
    <name evidence="1" type="ORF">FHS13_002521</name>
</gene>